<gene>
    <name evidence="1" type="ORF">EVAR_54941_1</name>
</gene>
<dbReference type="Proteomes" id="UP000299102">
    <property type="component" value="Unassembled WGS sequence"/>
</dbReference>
<dbReference type="EMBL" id="BGZK01001280">
    <property type="protein sequence ID" value="GBP76185.1"/>
    <property type="molecule type" value="Genomic_DNA"/>
</dbReference>
<keyword evidence="2" id="KW-1185">Reference proteome</keyword>
<evidence type="ECO:0000313" key="1">
    <source>
        <dbReference type="EMBL" id="GBP76185.1"/>
    </source>
</evidence>
<dbReference type="AlphaFoldDB" id="A0A4C1YPA3"/>
<protein>
    <submittedName>
        <fullName evidence="1">Uncharacterized protein</fullName>
    </submittedName>
</protein>
<evidence type="ECO:0000313" key="2">
    <source>
        <dbReference type="Proteomes" id="UP000299102"/>
    </source>
</evidence>
<comment type="caution">
    <text evidence="1">The sequence shown here is derived from an EMBL/GenBank/DDBJ whole genome shotgun (WGS) entry which is preliminary data.</text>
</comment>
<reference evidence="1 2" key="1">
    <citation type="journal article" date="2019" name="Commun. Biol.">
        <title>The bagworm genome reveals a unique fibroin gene that provides high tensile strength.</title>
        <authorList>
            <person name="Kono N."/>
            <person name="Nakamura H."/>
            <person name="Ohtoshi R."/>
            <person name="Tomita M."/>
            <person name="Numata K."/>
            <person name="Arakawa K."/>
        </authorList>
    </citation>
    <scope>NUCLEOTIDE SEQUENCE [LARGE SCALE GENOMIC DNA]</scope>
</reference>
<name>A0A4C1YPA3_EUMVA</name>
<accession>A0A4C1YPA3</accession>
<proteinExistence type="predicted"/>
<organism evidence="1 2">
    <name type="scientific">Eumeta variegata</name>
    <name type="common">Bagworm moth</name>
    <name type="synonym">Eumeta japonica</name>
    <dbReference type="NCBI Taxonomy" id="151549"/>
    <lineage>
        <taxon>Eukaryota</taxon>
        <taxon>Metazoa</taxon>
        <taxon>Ecdysozoa</taxon>
        <taxon>Arthropoda</taxon>
        <taxon>Hexapoda</taxon>
        <taxon>Insecta</taxon>
        <taxon>Pterygota</taxon>
        <taxon>Neoptera</taxon>
        <taxon>Endopterygota</taxon>
        <taxon>Lepidoptera</taxon>
        <taxon>Glossata</taxon>
        <taxon>Ditrysia</taxon>
        <taxon>Tineoidea</taxon>
        <taxon>Psychidae</taxon>
        <taxon>Oiketicinae</taxon>
        <taxon>Eumeta</taxon>
    </lineage>
</organism>
<sequence length="110" mass="12706">MEQPSGMRRELIKLRAASGAGITRDIGKRTRRYGKTVLIHFLFYRTTVGRNKTNDSIEACARDLVINIAEREWAWVDHFTGKGKTLNKEISEMGSLWEYNKQLLVSFELD</sequence>